<dbReference type="InterPro" id="IPR052858">
    <property type="entry name" value="E3_ubiquitin-ligase_LIN"/>
</dbReference>
<dbReference type="SUPFAM" id="SSF48371">
    <property type="entry name" value="ARM repeat"/>
    <property type="match status" value="1"/>
</dbReference>
<dbReference type="SMART" id="SM00320">
    <property type="entry name" value="WD40"/>
    <property type="match status" value="3"/>
</dbReference>
<dbReference type="Pfam" id="PF23654">
    <property type="entry name" value="ARM_LIN_2nd"/>
    <property type="match status" value="1"/>
</dbReference>
<dbReference type="Pfam" id="PF04564">
    <property type="entry name" value="U-box"/>
    <property type="match status" value="1"/>
</dbReference>
<dbReference type="Pfam" id="PF00400">
    <property type="entry name" value="WD40"/>
    <property type="match status" value="3"/>
</dbReference>
<feature type="domain" description="U-box" evidence="7">
    <location>
        <begin position="507"/>
        <end position="582"/>
    </location>
</feature>
<dbReference type="InterPro" id="IPR001680">
    <property type="entry name" value="WD40_rpt"/>
</dbReference>
<dbReference type="EMBL" id="JAIWQS010000006">
    <property type="protein sequence ID" value="KAJ8762191.1"/>
    <property type="molecule type" value="Genomic_DNA"/>
</dbReference>
<evidence type="ECO:0000256" key="3">
    <source>
        <dbReference type="ARBA" id="ARBA00012483"/>
    </source>
</evidence>
<evidence type="ECO:0000256" key="5">
    <source>
        <dbReference type="PROSITE-ProRule" id="PRU00221"/>
    </source>
</evidence>
<sequence length="1486" mass="165978">MDQKSIARSLITAVGSFIEDSLVNREQRIQQKEQCAERLAAENGSSDKEAEVRYSDQAVLANLDWGIEALEEAINTSNEETKMARLDYAEKMLQVCAMLNSGHRTAGVPNFYLSAWAHLNLSYLWRLRDNAENSTLHVLEMFIVDPLFSRVDFAPELWKDLFLPHLSSIVGWYTESRHRLMLEVIPDSSDLSFSSDIDQFFNESLVFSMRPDQKEKLQKLEQLYGETLNENTRLFAKYFRDCINYDSTNVKKMIPMLPIAEPPTTPLHEVSGSIPDYVKFGPVLPKSAGFSRSKHRARDASRLSVSSTLSRELEESAVRNPEEPILEESEEGSESDSEPNEVYFDGERRSHNLVRHSSTRETEIEDIDLNIQLTRVKSLGKSPTTFSSRDSSRTSSPDISSPSLYVHIRKGQASLSQSWSSHVMDSPSNISLSVSPGMYTHYSISSPDIEDEVLGRRRSVSRNYDGRWITSSDIINSQAFENSPLSDDGAHSCISIPTSEKSTTRTRPPKDFVCPITSQLFNDPVTLETGQTYERKAIQEWLKRGNTTCPITRQPLSADSLPRTNFVLKRLVSSWKEQHPDLAQEFSYSETPTNPFSPSFMTEVSRVSTPWRTVDFSDYKNTDNYMHLRKKRFALAAVSSSPTSVITQAAIETIVSELKPQISLLSTSENLLECETAVLEIAKLWKESKGDPRVHSYLSKTATVNGFVEILSASVNRDVVRTAICILSELVFTDENIGDIMTSIDYDFNCLAALLKNGLAEAAVLIYLLRPGFSQLSDHCFIPSLVQRIQSKSEDLDDLQLIMEPKDAAILMLEHLLTGGDEKSRSVNAFNVIMLNAVPALVNCFGTVEEKKSIITILLCCLRADKSCRSLIASRIAISPVLDLFHSGTDNVRGTCIEFLSELVQLDRRTFCNNILQTIKEEGAFSTMHSFLVYLQMAPMEQQPAISTLLLQLDLLAEPRKMSIYREEAIETLIELLNRKDFPNSQKMALDALQSLSGRRTASGRSCMEAWLLKTAGLDKPYRALMKLELQKKHGDELTETKVAEEKAANSWEKRVAFVLCNHEKGSIFKAIEECFKSNSLEMAKSCLVVSTWLVYMLSVLPDTGVRDAARKSLLDEFINLLQSSKNMKEMLLATLALKTFVNDPAALEELAKYAKCIHRSLRKIKRNSVIATEVLKSLMNLPSVNAAELWKCNQVVEIESSANGEVASLLYVKGRILSGHSDGTVKVWDAGKRFLRLIQEVREHAKAVTCLYVSSTGDRLYSGSLDKTIRVWVIKPREINCLQVHDVKEAVHELVANPNVACFISQGTGVKVYDWSGSPKHLIINKNVKCLALTGSKLYCGCSGYSIQELDLSKFTATTFYSGTKKLLGKQSIHSIHAHEGTLFVGGSAVDGTAGQVFFHSTKAIVGSFSTGFDIIRIIANNDFIFTATKCGMIEVWLKERVSRIAFIKVINGGHAKITSLASDMDGGMLYAGSSDGKIQAWALD</sequence>
<dbReference type="GO" id="GO:0061630">
    <property type="term" value="F:ubiquitin protein ligase activity"/>
    <property type="evidence" value="ECO:0007669"/>
    <property type="project" value="UniProtKB-EC"/>
</dbReference>
<feature type="compositionally biased region" description="Basic and acidic residues" evidence="6">
    <location>
        <begin position="311"/>
        <end position="322"/>
    </location>
</feature>
<dbReference type="PROSITE" id="PS50082">
    <property type="entry name" value="WD_REPEATS_2"/>
    <property type="match status" value="3"/>
</dbReference>
<dbReference type="InterPro" id="IPR045210">
    <property type="entry name" value="RING-Ubox_PUB"/>
</dbReference>
<feature type="repeat" description="WD" evidence="5">
    <location>
        <begin position="1217"/>
        <end position="1230"/>
    </location>
</feature>
<dbReference type="GO" id="GO:0016567">
    <property type="term" value="P:protein ubiquitination"/>
    <property type="evidence" value="ECO:0007669"/>
    <property type="project" value="InterPro"/>
</dbReference>
<dbReference type="InterPro" id="IPR016024">
    <property type="entry name" value="ARM-type_fold"/>
</dbReference>
<feature type="region of interest" description="Disordered" evidence="6">
    <location>
        <begin position="380"/>
        <end position="403"/>
    </location>
</feature>
<dbReference type="SUPFAM" id="SSF57850">
    <property type="entry name" value="RING/U-box"/>
    <property type="match status" value="1"/>
</dbReference>
<dbReference type="Proteomes" id="UP001159364">
    <property type="component" value="Linkage Group LG06"/>
</dbReference>
<dbReference type="PROSITE" id="PS50294">
    <property type="entry name" value="WD_REPEATS_REGION"/>
    <property type="match status" value="2"/>
</dbReference>
<name>A0AAV8T5X8_9ROSI</name>
<organism evidence="8 9">
    <name type="scientific">Erythroxylum novogranatense</name>
    <dbReference type="NCBI Taxonomy" id="1862640"/>
    <lineage>
        <taxon>Eukaryota</taxon>
        <taxon>Viridiplantae</taxon>
        <taxon>Streptophyta</taxon>
        <taxon>Embryophyta</taxon>
        <taxon>Tracheophyta</taxon>
        <taxon>Spermatophyta</taxon>
        <taxon>Magnoliopsida</taxon>
        <taxon>eudicotyledons</taxon>
        <taxon>Gunneridae</taxon>
        <taxon>Pentapetalae</taxon>
        <taxon>rosids</taxon>
        <taxon>fabids</taxon>
        <taxon>Malpighiales</taxon>
        <taxon>Erythroxylaceae</taxon>
        <taxon>Erythroxylum</taxon>
    </lineage>
</organism>
<dbReference type="InterPro" id="IPR015943">
    <property type="entry name" value="WD40/YVTN_repeat-like_dom_sf"/>
</dbReference>
<feature type="repeat" description="WD" evidence="5">
    <location>
        <begin position="1452"/>
        <end position="1486"/>
    </location>
</feature>
<dbReference type="Gene3D" id="3.30.40.10">
    <property type="entry name" value="Zinc/RING finger domain, C3HC4 (zinc finger)"/>
    <property type="match status" value="1"/>
</dbReference>
<dbReference type="Gene3D" id="2.130.10.10">
    <property type="entry name" value="YVTN repeat-like/Quinoprotein amine dehydrogenase"/>
    <property type="match status" value="2"/>
</dbReference>
<dbReference type="InterPro" id="IPR011989">
    <property type="entry name" value="ARM-like"/>
</dbReference>
<dbReference type="PANTHER" id="PTHR47446">
    <property type="entry name" value="RING-TYPE E3 UBIQUITIN TRANSFERASE"/>
    <property type="match status" value="1"/>
</dbReference>
<feature type="repeat" description="WD" evidence="5">
    <location>
        <begin position="1242"/>
        <end position="1273"/>
    </location>
</feature>
<dbReference type="Gene3D" id="1.25.10.10">
    <property type="entry name" value="Leucine-rich Repeat Variant"/>
    <property type="match status" value="1"/>
</dbReference>
<dbReference type="InterPro" id="IPR056514">
    <property type="entry name" value="ARM_LIN_2nd"/>
</dbReference>
<comment type="catalytic activity">
    <reaction evidence="1">
        <text>S-ubiquitinyl-[E2 ubiquitin-conjugating enzyme]-L-cysteine + [acceptor protein]-L-lysine = [E2 ubiquitin-conjugating enzyme]-L-cysteine + N(6)-ubiquitinyl-[acceptor protein]-L-lysine.</text>
        <dbReference type="EC" id="2.3.2.27"/>
    </reaction>
</comment>
<keyword evidence="4" id="KW-0808">Transferase</keyword>
<keyword evidence="9" id="KW-1185">Reference proteome</keyword>
<accession>A0AAV8T5X8</accession>
<evidence type="ECO:0000256" key="6">
    <source>
        <dbReference type="SAM" id="MobiDB-lite"/>
    </source>
</evidence>
<dbReference type="InterPro" id="IPR013083">
    <property type="entry name" value="Znf_RING/FYVE/PHD"/>
</dbReference>
<feature type="compositionally biased region" description="Low complexity" evidence="6">
    <location>
        <begin position="382"/>
        <end position="403"/>
    </location>
</feature>
<gene>
    <name evidence="8" type="ORF">K2173_007346</name>
</gene>
<dbReference type="EC" id="2.3.2.27" evidence="3"/>
<feature type="region of interest" description="Disordered" evidence="6">
    <location>
        <begin position="289"/>
        <end position="360"/>
    </location>
</feature>
<dbReference type="CDD" id="cd16664">
    <property type="entry name" value="RING-Ubox_PUB"/>
    <property type="match status" value="1"/>
</dbReference>
<protein>
    <recommendedName>
        <fullName evidence="3">RING-type E3 ubiquitin transferase</fullName>
        <ecNumber evidence="3">2.3.2.27</ecNumber>
    </recommendedName>
</protein>
<dbReference type="InterPro" id="IPR036322">
    <property type="entry name" value="WD40_repeat_dom_sf"/>
</dbReference>
<dbReference type="Pfam" id="PF23628">
    <property type="entry name" value="ARM_LIN_C"/>
    <property type="match status" value="1"/>
</dbReference>
<evidence type="ECO:0000313" key="9">
    <source>
        <dbReference type="Proteomes" id="UP001159364"/>
    </source>
</evidence>
<evidence type="ECO:0000256" key="1">
    <source>
        <dbReference type="ARBA" id="ARBA00000900"/>
    </source>
</evidence>
<dbReference type="SUPFAM" id="SSF50978">
    <property type="entry name" value="WD40 repeat-like"/>
    <property type="match status" value="1"/>
</dbReference>
<dbReference type="InterPro" id="IPR056512">
    <property type="entry name" value="LIN_N"/>
</dbReference>
<evidence type="ECO:0000256" key="4">
    <source>
        <dbReference type="ARBA" id="ARBA00022679"/>
    </source>
</evidence>
<dbReference type="Pfam" id="PF23568">
    <property type="entry name" value="ARM_LIN"/>
    <property type="match status" value="1"/>
</dbReference>
<evidence type="ECO:0000256" key="2">
    <source>
        <dbReference type="ARBA" id="ARBA00004906"/>
    </source>
</evidence>
<dbReference type="PANTHER" id="PTHR47446:SF3">
    <property type="entry name" value="RING-TYPE E3 UBIQUITIN TRANSFERASE"/>
    <property type="match status" value="1"/>
</dbReference>
<dbReference type="InterPro" id="IPR003613">
    <property type="entry name" value="Ubox_domain"/>
</dbReference>
<keyword evidence="5" id="KW-0853">WD repeat</keyword>
<reference evidence="8 9" key="1">
    <citation type="submission" date="2021-09" db="EMBL/GenBank/DDBJ databases">
        <title>Genomic insights and catalytic innovation underlie evolution of tropane alkaloids biosynthesis.</title>
        <authorList>
            <person name="Wang Y.-J."/>
            <person name="Tian T."/>
            <person name="Huang J.-P."/>
            <person name="Huang S.-X."/>
        </authorList>
    </citation>
    <scope>NUCLEOTIDE SEQUENCE [LARGE SCALE GENOMIC DNA]</scope>
    <source>
        <strain evidence="8">KIB-2018</strain>
        <tissue evidence="8">Leaf</tissue>
    </source>
</reference>
<evidence type="ECO:0000259" key="7">
    <source>
        <dbReference type="PROSITE" id="PS51698"/>
    </source>
</evidence>
<dbReference type="SMART" id="SM00504">
    <property type="entry name" value="Ubox"/>
    <property type="match status" value="1"/>
</dbReference>
<evidence type="ECO:0000313" key="8">
    <source>
        <dbReference type="EMBL" id="KAJ8762191.1"/>
    </source>
</evidence>
<comment type="caution">
    <text evidence="8">The sequence shown here is derived from an EMBL/GenBank/DDBJ whole genome shotgun (WGS) entry which is preliminary data.</text>
</comment>
<comment type="pathway">
    <text evidence="2">Protein modification; protein ubiquitination.</text>
</comment>
<dbReference type="InterPro" id="IPR055566">
    <property type="entry name" value="ARM_LIN"/>
</dbReference>
<dbReference type="PROSITE" id="PS51698">
    <property type="entry name" value="U_BOX"/>
    <property type="match status" value="1"/>
</dbReference>
<proteinExistence type="predicted"/>
<feature type="compositionally biased region" description="Acidic residues" evidence="6">
    <location>
        <begin position="324"/>
        <end position="339"/>
    </location>
</feature>